<keyword evidence="7" id="KW-0456">Lyase</keyword>
<evidence type="ECO:0000256" key="3">
    <source>
        <dbReference type="ARBA" id="ARBA00022842"/>
    </source>
</evidence>
<dbReference type="InterPro" id="IPR015813">
    <property type="entry name" value="Pyrv/PenolPyrv_kinase-like_dom"/>
</dbReference>
<dbReference type="EMBL" id="JACCAA010000001">
    <property type="protein sequence ID" value="NYG57207.1"/>
    <property type="molecule type" value="Genomic_DNA"/>
</dbReference>
<organism evidence="7 8">
    <name type="scientific">Nocardioides daedukensis</name>
    <dbReference type="NCBI Taxonomy" id="634462"/>
    <lineage>
        <taxon>Bacteria</taxon>
        <taxon>Bacillati</taxon>
        <taxon>Actinomycetota</taxon>
        <taxon>Actinomycetes</taxon>
        <taxon>Propionibacteriales</taxon>
        <taxon>Nocardioidaceae</taxon>
        <taxon>Nocardioides</taxon>
    </lineage>
</organism>
<evidence type="ECO:0000259" key="6">
    <source>
        <dbReference type="Pfam" id="PF03328"/>
    </source>
</evidence>
<dbReference type="Proteomes" id="UP000540656">
    <property type="component" value="Unassembled WGS sequence"/>
</dbReference>
<feature type="binding site" evidence="5">
    <location>
        <position position="96"/>
    </location>
    <ligand>
        <name>Mg(2+)</name>
        <dbReference type="ChEBI" id="CHEBI:18420"/>
    </ligand>
</feature>
<dbReference type="GO" id="GO:0000287">
    <property type="term" value="F:magnesium ion binding"/>
    <property type="evidence" value="ECO:0007669"/>
    <property type="project" value="TreeGrafter"/>
</dbReference>
<dbReference type="SUPFAM" id="SSF51621">
    <property type="entry name" value="Phosphoenolpyruvate/pyruvate domain"/>
    <property type="match status" value="1"/>
</dbReference>
<dbReference type="InterPro" id="IPR040442">
    <property type="entry name" value="Pyrv_kinase-like_dom_sf"/>
</dbReference>
<evidence type="ECO:0000256" key="5">
    <source>
        <dbReference type="PIRSR" id="PIRSR015582-2"/>
    </source>
</evidence>
<dbReference type="Pfam" id="PF03328">
    <property type="entry name" value="HpcH_HpaI"/>
    <property type="match status" value="1"/>
</dbReference>
<keyword evidence="2 5" id="KW-0479">Metal-binding</keyword>
<evidence type="ECO:0000313" key="7">
    <source>
        <dbReference type="EMBL" id="NYG57207.1"/>
    </source>
</evidence>
<dbReference type="PIRSF" id="PIRSF015582">
    <property type="entry name" value="Cit_lyase_B"/>
    <property type="match status" value="1"/>
</dbReference>
<dbReference type="InterPro" id="IPR005000">
    <property type="entry name" value="Aldolase/citrate-lyase_domain"/>
</dbReference>
<reference evidence="7 8" key="1">
    <citation type="submission" date="2020-07" db="EMBL/GenBank/DDBJ databases">
        <title>Sequencing the genomes of 1000 actinobacteria strains.</title>
        <authorList>
            <person name="Klenk H.-P."/>
        </authorList>
    </citation>
    <scope>NUCLEOTIDE SEQUENCE [LARGE SCALE GENOMIC DNA]</scope>
    <source>
        <strain evidence="7 8">DSM 23819</strain>
    </source>
</reference>
<dbReference type="GO" id="GO:0006107">
    <property type="term" value="P:oxaloacetate metabolic process"/>
    <property type="evidence" value="ECO:0007669"/>
    <property type="project" value="TreeGrafter"/>
</dbReference>
<dbReference type="EC" id="4.1.3.34" evidence="7"/>
<feature type="binding site" evidence="4">
    <location>
        <position position="28"/>
    </location>
    <ligand>
        <name>substrate</name>
    </ligand>
</feature>
<dbReference type="RefSeq" id="WP_179500518.1">
    <property type="nucleotide sequence ID" value="NZ_JACCAA010000001.1"/>
</dbReference>
<dbReference type="AlphaFoldDB" id="A0A7Y9UNI8"/>
<protein>
    <submittedName>
        <fullName evidence="7">Citrate lyase subunit beta/citryl-CoA lyase</fullName>
        <ecNumber evidence="7">4.1.3.34</ecNumber>
    </submittedName>
</protein>
<keyword evidence="8" id="KW-1185">Reference proteome</keyword>
<evidence type="ECO:0000313" key="8">
    <source>
        <dbReference type="Proteomes" id="UP000540656"/>
    </source>
</evidence>
<dbReference type="InterPro" id="IPR011206">
    <property type="entry name" value="Citrate_lyase_beta/mcl1/mcl2"/>
</dbReference>
<dbReference type="GO" id="GO:0008816">
    <property type="term" value="F:citryl-CoA lyase activity"/>
    <property type="evidence" value="ECO:0007669"/>
    <property type="project" value="UniProtKB-EC"/>
</dbReference>
<evidence type="ECO:0000256" key="2">
    <source>
        <dbReference type="ARBA" id="ARBA00022723"/>
    </source>
</evidence>
<sequence length="260" mass="27382">MATGAKDSAREHVVEVLAQQPENPLAIRVNQIGTACCHRDVLDIVRAATNEVTLVVPKVESAADVGFIDRLIRGAGAELPSTTDNVPAVRIDVLLESAAALRDLDAILGASPLLRAAVIGYADLSADLAMPSVGETSLWDAVRSQVATAARAHGRALIDGPWLSTAADEAFTHDRSRARSLGFDGTWVIHPAQLDEATRIFTPSAEEVAWASRIVETLADAVAQGAGAVALDGQMLDEAVAVRARSVLVRAGVEWAEVTR</sequence>
<dbReference type="PANTHER" id="PTHR32308">
    <property type="entry name" value="LYASE BETA SUBUNIT, PUTATIVE (AFU_ORTHOLOGUE AFUA_4G13030)-RELATED"/>
    <property type="match status" value="1"/>
</dbReference>
<evidence type="ECO:0000256" key="4">
    <source>
        <dbReference type="PIRSR" id="PIRSR015582-1"/>
    </source>
</evidence>
<dbReference type="Gene3D" id="3.20.20.60">
    <property type="entry name" value="Phosphoenolpyruvate-binding domains"/>
    <property type="match status" value="1"/>
</dbReference>
<evidence type="ECO:0000256" key="1">
    <source>
        <dbReference type="ARBA" id="ARBA00001946"/>
    </source>
</evidence>
<dbReference type="PANTHER" id="PTHR32308:SF0">
    <property type="entry name" value="HPCH_HPAI ALDOLASE_CITRATE LYASE DOMAIN-CONTAINING PROTEIN"/>
    <property type="match status" value="1"/>
</dbReference>
<proteinExistence type="predicted"/>
<keyword evidence="3 5" id="KW-0460">Magnesium</keyword>
<feature type="binding site" evidence="5">
    <location>
        <position position="123"/>
    </location>
    <ligand>
        <name>Mg(2+)</name>
        <dbReference type="ChEBI" id="CHEBI:18420"/>
    </ligand>
</feature>
<gene>
    <name evidence="7" type="ORF">BJ980_000130</name>
</gene>
<accession>A0A7Y9UNI8</accession>
<comment type="caution">
    <text evidence="7">The sequence shown here is derived from an EMBL/GenBank/DDBJ whole genome shotgun (WGS) entry which is preliminary data.</text>
</comment>
<name>A0A7Y9UNI8_9ACTN</name>
<comment type="cofactor">
    <cofactor evidence="1">
        <name>Mg(2+)</name>
        <dbReference type="ChEBI" id="CHEBI:18420"/>
    </cofactor>
</comment>
<feature type="domain" description="HpcH/HpaI aldolase/citrate lyase" evidence="6">
    <location>
        <begin position="3"/>
        <end position="191"/>
    </location>
</feature>
<feature type="binding site" evidence="4">
    <location>
        <position position="96"/>
    </location>
    <ligand>
        <name>substrate</name>
    </ligand>
</feature>